<dbReference type="OMA" id="HASCLME"/>
<dbReference type="STRING" id="663331.D4B516"/>
<feature type="region of interest" description="Disordered" evidence="1">
    <location>
        <begin position="433"/>
        <end position="518"/>
    </location>
</feature>
<feature type="transmembrane region" description="Helical" evidence="2">
    <location>
        <begin position="391"/>
        <end position="410"/>
    </location>
</feature>
<dbReference type="KEGG" id="abe:ARB_03556"/>
<dbReference type="eggNOG" id="ENOG502S0Y1">
    <property type="taxonomic scope" value="Eukaryota"/>
</dbReference>
<dbReference type="GeneID" id="9525472"/>
<name>D4B516_ARTBC</name>
<keyword evidence="2" id="KW-0812">Transmembrane</keyword>
<feature type="domain" description="F-box" evidence="3">
    <location>
        <begin position="45"/>
        <end position="91"/>
    </location>
</feature>
<keyword evidence="2" id="KW-1133">Transmembrane helix</keyword>
<protein>
    <recommendedName>
        <fullName evidence="3">F-box domain-containing protein</fullName>
    </recommendedName>
</protein>
<feature type="region of interest" description="Disordered" evidence="1">
    <location>
        <begin position="300"/>
        <end position="322"/>
    </location>
</feature>
<feature type="compositionally biased region" description="Basic and acidic residues" evidence="1">
    <location>
        <begin position="463"/>
        <end position="485"/>
    </location>
</feature>
<dbReference type="InterPro" id="IPR001810">
    <property type="entry name" value="F-box_dom"/>
</dbReference>
<feature type="compositionally biased region" description="Low complexity" evidence="1">
    <location>
        <begin position="302"/>
        <end position="319"/>
    </location>
</feature>
<accession>D4B516</accession>
<dbReference type="PROSITE" id="PS50181">
    <property type="entry name" value="FBOX"/>
    <property type="match status" value="1"/>
</dbReference>
<keyword evidence="2" id="KW-0472">Membrane</keyword>
<organism evidence="4 5">
    <name type="scientific">Arthroderma benhamiae (strain ATCC MYA-4681 / CBS 112371)</name>
    <name type="common">Trichophyton mentagrophytes</name>
    <dbReference type="NCBI Taxonomy" id="663331"/>
    <lineage>
        <taxon>Eukaryota</taxon>
        <taxon>Fungi</taxon>
        <taxon>Dikarya</taxon>
        <taxon>Ascomycota</taxon>
        <taxon>Pezizomycotina</taxon>
        <taxon>Eurotiomycetes</taxon>
        <taxon>Eurotiomycetidae</taxon>
        <taxon>Onygenales</taxon>
        <taxon>Arthrodermataceae</taxon>
        <taxon>Trichophyton</taxon>
    </lineage>
</organism>
<reference evidence="5" key="1">
    <citation type="journal article" date="2011" name="Genome Biol.">
        <title>Comparative and functional genomics provide insights into the pathogenicity of dermatophytic fungi.</title>
        <authorList>
            <person name="Burmester A."/>
            <person name="Shelest E."/>
            <person name="Gloeckner G."/>
            <person name="Heddergott C."/>
            <person name="Schindler S."/>
            <person name="Staib P."/>
            <person name="Heidel A."/>
            <person name="Felder M."/>
            <person name="Petzold A."/>
            <person name="Szafranski K."/>
            <person name="Feuermann M."/>
            <person name="Pedruzzi I."/>
            <person name="Priebe S."/>
            <person name="Groth M."/>
            <person name="Winkler R."/>
            <person name="Li W."/>
            <person name="Kniemeyer O."/>
            <person name="Schroeckh V."/>
            <person name="Hertweck C."/>
            <person name="Hube B."/>
            <person name="White T.C."/>
            <person name="Platzer M."/>
            <person name="Guthke R."/>
            <person name="Heitman J."/>
            <person name="Woestemeyer J."/>
            <person name="Zipfel P.F."/>
            <person name="Monod M."/>
            <person name="Brakhage A.A."/>
        </authorList>
    </citation>
    <scope>NUCLEOTIDE SEQUENCE [LARGE SCALE GENOMIC DNA]</scope>
    <source>
        <strain evidence="5">ATCC MYA-4681 / CBS 112371</strain>
    </source>
</reference>
<evidence type="ECO:0000313" key="4">
    <source>
        <dbReference type="EMBL" id="EFE29564.1"/>
    </source>
</evidence>
<dbReference type="HOGENOM" id="CLU_040048_0_1_1"/>
<evidence type="ECO:0000256" key="1">
    <source>
        <dbReference type="SAM" id="MobiDB-lite"/>
    </source>
</evidence>
<evidence type="ECO:0000256" key="2">
    <source>
        <dbReference type="SAM" id="Phobius"/>
    </source>
</evidence>
<evidence type="ECO:0000313" key="5">
    <source>
        <dbReference type="Proteomes" id="UP000008866"/>
    </source>
</evidence>
<feature type="compositionally biased region" description="Basic and acidic residues" evidence="1">
    <location>
        <begin position="507"/>
        <end position="518"/>
    </location>
</feature>
<comment type="caution">
    <text evidence="4">The sequence shown here is derived from an EMBL/GenBank/DDBJ whole genome shotgun (WGS) entry which is preliminary data.</text>
</comment>
<dbReference type="AlphaFoldDB" id="D4B516"/>
<feature type="transmembrane region" description="Helical" evidence="2">
    <location>
        <begin position="366"/>
        <end position="385"/>
    </location>
</feature>
<sequence>MTDWTPETLLSHLSYGYSLKDLPPPQRIPSTRLAREATAISSSSIGTLDALPLELLHLILEQTDILSLLRFARTSLRAKSVLSSLHAYNFLLAHAPDALRQLALANLLAAHETRSLYTALLSTACSSCLQPSRATHFYLPSAQRICYSCRTLNPGLWLIPLSFARRCFRLGASSTAKLPLLHFRPDTIITSGNRKHKHRRKSEPCVSLRDVRRLAEKVHGSMEEVYRLQTKGGMHASCLMEAYLMQFLRDAPCQPFTPFLLASTGWWEEISEYLARLLDDLGVVGRECVPLPWPDATMVVPSSASTSTSTSSSSSSSSAGDDDVMEGYWCQGCSKLAMWYLQGRIEREVCSTLVPGVSDGFETIKALLFILLSLVFFFPWIIINYHELYQLGYTFVFLFILVTVIGNQDIKNKTGKSSNRALFFFKRRTKGKKSMRTEEQEPEYAVRSSRHIDGKDKSKKPVGKRENKKGSQIIRWEEMEHEKYEKKKKRKRKESNADKEKKKRKPPHETAKDEQTRG</sequence>
<keyword evidence="5" id="KW-1185">Reference proteome</keyword>
<evidence type="ECO:0000259" key="3">
    <source>
        <dbReference type="PROSITE" id="PS50181"/>
    </source>
</evidence>
<dbReference type="Pfam" id="PF00646">
    <property type="entry name" value="F-box"/>
    <property type="match status" value="1"/>
</dbReference>
<dbReference type="RefSeq" id="XP_003010204.1">
    <property type="nucleotide sequence ID" value="XM_003010158.1"/>
</dbReference>
<dbReference type="EMBL" id="ABSU01000036">
    <property type="protein sequence ID" value="EFE29564.1"/>
    <property type="molecule type" value="Genomic_DNA"/>
</dbReference>
<dbReference type="Proteomes" id="UP000008866">
    <property type="component" value="Unassembled WGS sequence"/>
</dbReference>
<gene>
    <name evidence="4" type="ORF">ARB_03556</name>
</gene>
<proteinExistence type="predicted"/>